<name>A1B2G6_PARDP</name>
<keyword evidence="12" id="KW-1185">Reference proteome</keyword>
<dbReference type="OrthoDB" id="9805884at2"/>
<reference evidence="12" key="1">
    <citation type="submission" date="2006-12" db="EMBL/GenBank/DDBJ databases">
        <title>Complete sequence of chromosome 1 of Paracoccus denitrificans PD1222.</title>
        <authorList>
            <person name="Copeland A."/>
            <person name="Lucas S."/>
            <person name="Lapidus A."/>
            <person name="Barry K."/>
            <person name="Detter J.C."/>
            <person name="Glavina del Rio T."/>
            <person name="Hammon N."/>
            <person name="Israni S."/>
            <person name="Dalin E."/>
            <person name="Tice H."/>
            <person name="Pitluck S."/>
            <person name="Munk A.C."/>
            <person name="Brettin T."/>
            <person name="Bruce D."/>
            <person name="Han C."/>
            <person name="Tapia R."/>
            <person name="Gilna P."/>
            <person name="Schmutz J."/>
            <person name="Larimer F."/>
            <person name="Land M."/>
            <person name="Hauser L."/>
            <person name="Kyrpides N."/>
            <person name="Lykidis A."/>
            <person name="Spiro S."/>
            <person name="Richardson D.J."/>
            <person name="Moir J.W.B."/>
            <person name="Ferguson S.J."/>
            <person name="van Spanning R.J.M."/>
            <person name="Richardson P."/>
        </authorList>
    </citation>
    <scope>NUCLEOTIDE SEQUENCE [LARGE SCALE GENOMIC DNA]</scope>
    <source>
        <strain evidence="12">Pd 1222</strain>
    </source>
</reference>
<dbReference type="eggNOG" id="COG1173">
    <property type="taxonomic scope" value="Bacteria"/>
</dbReference>
<comment type="similarity">
    <text evidence="9">Belongs to the binding-protein-dependent transport system permease family.</text>
</comment>
<keyword evidence="6" id="KW-0653">Protein transport</keyword>
<evidence type="ECO:0000256" key="4">
    <source>
        <dbReference type="ARBA" id="ARBA00022692"/>
    </source>
</evidence>
<evidence type="ECO:0000256" key="8">
    <source>
        <dbReference type="ARBA" id="ARBA00023136"/>
    </source>
</evidence>
<dbReference type="RefSeq" id="WP_011747909.1">
    <property type="nucleotide sequence ID" value="NC_008686.1"/>
</dbReference>
<dbReference type="Proteomes" id="UP000000361">
    <property type="component" value="Chromosome 1"/>
</dbReference>
<dbReference type="AlphaFoldDB" id="A1B2G6"/>
<dbReference type="GO" id="GO:0055085">
    <property type="term" value="P:transmembrane transport"/>
    <property type="evidence" value="ECO:0007669"/>
    <property type="project" value="InterPro"/>
</dbReference>
<dbReference type="Gene3D" id="1.10.3720.10">
    <property type="entry name" value="MetI-like"/>
    <property type="match status" value="1"/>
</dbReference>
<feature type="transmembrane region" description="Helical" evidence="9">
    <location>
        <begin position="96"/>
        <end position="116"/>
    </location>
</feature>
<evidence type="ECO:0000313" key="11">
    <source>
        <dbReference type="EMBL" id="ABL69710.1"/>
    </source>
</evidence>
<dbReference type="PANTHER" id="PTHR43386">
    <property type="entry name" value="OLIGOPEPTIDE TRANSPORT SYSTEM PERMEASE PROTEIN APPC"/>
    <property type="match status" value="1"/>
</dbReference>
<keyword evidence="2 9" id="KW-0813">Transport</keyword>
<accession>A1B2G6</accession>
<gene>
    <name evidence="11" type="ordered locus">Pden_1610</name>
</gene>
<dbReference type="GO" id="GO:0005886">
    <property type="term" value="C:plasma membrane"/>
    <property type="evidence" value="ECO:0007669"/>
    <property type="project" value="UniProtKB-SubCell"/>
</dbReference>
<dbReference type="KEGG" id="pde:Pden_1610"/>
<proteinExistence type="inferred from homology"/>
<dbReference type="GeneID" id="93450002"/>
<keyword evidence="3" id="KW-1003">Cell membrane</keyword>
<evidence type="ECO:0000256" key="7">
    <source>
        <dbReference type="ARBA" id="ARBA00022989"/>
    </source>
</evidence>
<keyword evidence="5" id="KW-0571">Peptide transport</keyword>
<evidence type="ECO:0000259" key="10">
    <source>
        <dbReference type="PROSITE" id="PS50928"/>
    </source>
</evidence>
<dbReference type="InterPro" id="IPR035906">
    <property type="entry name" value="MetI-like_sf"/>
</dbReference>
<dbReference type="InterPro" id="IPR000515">
    <property type="entry name" value="MetI-like"/>
</dbReference>
<evidence type="ECO:0000256" key="3">
    <source>
        <dbReference type="ARBA" id="ARBA00022475"/>
    </source>
</evidence>
<dbReference type="GO" id="GO:0015833">
    <property type="term" value="P:peptide transport"/>
    <property type="evidence" value="ECO:0007669"/>
    <property type="project" value="UniProtKB-KW"/>
</dbReference>
<evidence type="ECO:0000256" key="2">
    <source>
        <dbReference type="ARBA" id="ARBA00022448"/>
    </source>
</evidence>
<evidence type="ECO:0000256" key="5">
    <source>
        <dbReference type="ARBA" id="ARBA00022856"/>
    </source>
</evidence>
<feature type="domain" description="ABC transmembrane type-1" evidence="10">
    <location>
        <begin position="57"/>
        <end position="247"/>
    </location>
</feature>
<dbReference type="GO" id="GO:0015031">
    <property type="term" value="P:protein transport"/>
    <property type="evidence" value="ECO:0007669"/>
    <property type="project" value="UniProtKB-KW"/>
</dbReference>
<dbReference type="InterPro" id="IPR050366">
    <property type="entry name" value="BP-dependent_transpt_permease"/>
</dbReference>
<keyword evidence="7 9" id="KW-1133">Transmembrane helix</keyword>
<dbReference type="Pfam" id="PF00528">
    <property type="entry name" value="BPD_transp_1"/>
    <property type="match status" value="1"/>
</dbReference>
<keyword evidence="4 9" id="KW-0812">Transmembrane</keyword>
<dbReference type="EMBL" id="CP000489">
    <property type="protein sequence ID" value="ABL69710.1"/>
    <property type="molecule type" value="Genomic_DNA"/>
</dbReference>
<evidence type="ECO:0000313" key="12">
    <source>
        <dbReference type="Proteomes" id="UP000000361"/>
    </source>
</evidence>
<dbReference type="EnsemblBacteria" id="ABL69710">
    <property type="protein sequence ID" value="ABL69710"/>
    <property type="gene ID" value="Pden_1610"/>
</dbReference>
<comment type="subcellular location">
    <subcellularLocation>
        <location evidence="1 9">Cell membrane</location>
        <topology evidence="1 9">Multi-pass membrane protein</topology>
    </subcellularLocation>
</comment>
<feature type="transmembrane region" description="Helical" evidence="9">
    <location>
        <begin position="61"/>
        <end position="84"/>
    </location>
</feature>
<protein>
    <submittedName>
        <fullName evidence="11">Binding-protein-dependent transport systems inner membrane component</fullName>
    </submittedName>
</protein>
<dbReference type="PROSITE" id="PS50928">
    <property type="entry name" value="ABC_TM1"/>
    <property type="match status" value="1"/>
</dbReference>
<keyword evidence="8 9" id="KW-0472">Membrane</keyword>
<dbReference type="HOGENOM" id="CLU_028518_8_0_5"/>
<dbReference type="STRING" id="318586.Pden_1610"/>
<feature type="transmembrane region" description="Helical" evidence="9">
    <location>
        <begin position="224"/>
        <end position="247"/>
    </location>
</feature>
<sequence>MRVGPPLLGLLAVSLAARPLLPAWRSSREVLAPPGTAHPLGTNAIGQDIALGLLHATPNTLLVGLAAAALATGVALAAAGLAATAPPTLRAAILRLVDALQVLPAMLVLLFVAAFAQPGLAGLIPLLGLTSWHEDVRLALALIRREAGRENVHFARSMGASWSHCLRRHVLPAIRPALAALYVQNIRQVTLRGAGLAFLGLTDPRLPSWGSMMQEAMDHLYTPAWSWLLLPPALALTLFLLVLLALAEAAPDKDAAA</sequence>
<evidence type="ECO:0000256" key="9">
    <source>
        <dbReference type="RuleBase" id="RU363032"/>
    </source>
</evidence>
<evidence type="ECO:0000256" key="6">
    <source>
        <dbReference type="ARBA" id="ARBA00022927"/>
    </source>
</evidence>
<evidence type="ECO:0000256" key="1">
    <source>
        <dbReference type="ARBA" id="ARBA00004651"/>
    </source>
</evidence>
<organism evidence="11 12">
    <name type="scientific">Paracoccus denitrificans (strain Pd 1222)</name>
    <dbReference type="NCBI Taxonomy" id="318586"/>
    <lineage>
        <taxon>Bacteria</taxon>
        <taxon>Pseudomonadati</taxon>
        <taxon>Pseudomonadota</taxon>
        <taxon>Alphaproteobacteria</taxon>
        <taxon>Rhodobacterales</taxon>
        <taxon>Paracoccaceae</taxon>
        <taxon>Paracoccus</taxon>
    </lineage>
</organism>
<dbReference type="CDD" id="cd06261">
    <property type="entry name" value="TM_PBP2"/>
    <property type="match status" value="1"/>
</dbReference>
<dbReference type="SUPFAM" id="SSF161098">
    <property type="entry name" value="MetI-like"/>
    <property type="match status" value="1"/>
</dbReference>
<dbReference type="PANTHER" id="PTHR43386:SF1">
    <property type="entry name" value="D,D-DIPEPTIDE TRANSPORT SYSTEM PERMEASE PROTEIN DDPC-RELATED"/>
    <property type="match status" value="1"/>
</dbReference>